<name>A0A5A7RGN8_STRAF</name>
<feature type="region of interest" description="Disordered" evidence="1">
    <location>
        <begin position="1"/>
        <end position="30"/>
    </location>
</feature>
<dbReference type="OrthoDB" id="10519419at2759"/>
<feature type="compositionally biased region" description="Basic and acidic residues" evidence="1">
    <location>
        <begin position="18"/>
        <end position="30"/>
    </location>
</feature>
<keyword evidence="3" id="KW-1185">Reference proteome</keyword>
<comment type="caution">
    <text evidence="2">The sequence shown here is derived from an EMBL/GenBank/DDBJ whole genome shotgun (WGS) entry which is preliminary data.</text>
</comment>
<evidence type="ECO:0000313" key="3">
    <source>
        <dbReference type="Proteomes" id="UP000325081"/>
    </source>
</evidence>
<dbReference type="Proteomes" id="UP000325081">
    <property type="component" value="Unassembled WGS sequence"/>
</dbReference>
<proteinExistence type="predicted"/>
<sequence>MQQYDRSMRASAKSSGETLREKPKASHALRDMDSVAAYSENGGMARVCEVGKEMCWNQAPITASMASRPFLISLVLSSFIFCGEPEPQPRGSNQSPPGYPTSVPVNLLLGKMGSVLTLPGLMMSAQRRPSAQPMRISSTMKSVVVSVKYSCSPAVYHDGVLRIPIFVRNSGMKMPAAPSIAHLQWTSSACWFHFKLSGSDALETIPKPRGSKPKSPGRLQQHI</sequence>
<reference evidence="3" key="1">
    <citation type="journal article" date="2019" name="Curr. Biol.">
        <title>Genome Sequence of Striga asiatica Provides Insight into the Evolution of Plant Parasitism.</title>
        <authorList>
            <person name="Yoshida S."/>
            <person name="Kim S."/>
            <person name="Wafula E.K."/>
            <person name="Tanskanen J."/>
            <person name="Kim Y.M."/>
            <person name="Honaas L."/>
            <person name="Yang Z."/>
            <person name="Spallek T."/>
            <person name="Conn C.E."/>
            <person name="Ichihashi Y."/>
            <person name="Cheong K."/>
            <person name="Cui S."/>
            <person name="Der J.P."/>
            <person name="Gundlach H."/>
            <person name="Jiao Y."/>
            <person name="Hori C."/>
            <person name="Ishida J.K."/>
            <person name="Kasahara H."/>
            <person name="Kiba T."/>
            <person name="Kim M.S."/>
            <person name="Koo N."/>
            <person name="Laohavisit A."/>
            <person name="Lee Y.H."/>
            <person name="Lumba S."/>
            <person name="McCourt P."/>
            <person name="Mortimer J.C."/>
            <person name="Mutuku J.M."/>
            <person name="Nomura T."/>
            <person name="Sasaki-Sekimoto Y."/>
            <person name="Seto Y."/>
            <person name="Wang Y."/>
            <person name="Wakatake T."/>
            <person name="Sakakibara H."/>
            <person name="Demura T."/>
            <person name="Yamaguchi S."/>
            <person name="Yoneyama K."/>
            <person name="Manabe R.I."/>
            <person name="Nelson D.C."/>
            <person name="Schulman A.H."/>
            <person name="Timko M.P."/>
            <person name="dePamphilis C.W."/>
            <person name="Choi D."/>
            <person name="Shirasu K."/>
        </authorList>
    </citation>
    <scope>NUCLEOTIDE SEQUENCE [LARGE SCALE GENOMIC DNA]</scope>
    <source>
        <strain evidence="3">cv. UVA1</strain>
    </source>
</reference>
<accession>A0A5A7RGN8</accession>
<gene>
    <name evidence="2" type="ORF">STAS_34118</name>
</gene>
<dbReference type="AlphaFoldDB" id="A0A5A7RGN8"/>
<feature type="region of interest" description="Disordered" evidence="1">
    <location>
        <begin position="203"/>
        <end position="223"/>
    </location>
</feature>
<dbReference type="EMBL" id="BKCP01012736">
    <property type="protein sequence ID" value="GER56387.1"/>
    <property type="molecule type" value="Genomic_DNA"/>
</dbReference>
<protein>
    <submittedName>
        <fullName evidence="2">2-nonaprenyl-3-methyl-6-methoxy-1,4-benzoquinol hydroxylase</fullName>
    </submittedName>
</protein>
<organism evidence="2 3">
    <name type="scientific">Striga asiatica</name>
    <name type="common">Asiatic witchweed</name>
    <name type="synonym">Buchnera asiatica</name>
    <dbReference type="NCBI Taxonomy" id="4170"/>
    <lineage>
        <taxon>Eukaryota</taxon>
        <taxon>Viridiplantae</taxon>
        <taxon>Streptophyta</taxon>
        <taxon>Embryophyta</taxon>
        <taxon>Tracheophyta</taxon>
        <taxon>Spermatophyta</taxon>
        <taxon>Magnoliopsida</taxon>
        <taxon>eudicotyledons</taxon>
        <taxon>Gunneridae</taxon>
        <taxon>Pentapetalae</taxon>
        <taxon>asterids</taxon>
        <taxon>lamiids</taxon>
        <taxon>Lamiales</taxon>
        <taxon>Orobanchaceae</taxon>
        <taxon>Buchnereae</taxon>
        <taxon>Striga</taxon>
    </lineage>
</organism>
<evidence type="ECO:0000313" key="2">
    <source>
        <dbReference type="EMBL" id="GER56387.1"/>
    </source>
</evidence>
<feature type="compositionally biased region" description="Low complexity" evidence="1">
    <location>
        <begin position="213"/>
        <end position="223"/>
    </location>
</feature>
<evidence type="ECO:0000256" key="1">
    <source>
        <dbReference type="SAM" id="MobiDB-lite"/>
    </source>
</evidence>